<dbReference type="RefSeq" id="WP_130969163.1">
    <property type="nucleotide sequence ID" value="NZ_SIXI01000008.1"/>
</dbReference>
<proteinExistence type="predicted"/>
<evidence type="ECO:0000256" key="1">
    <source>
        <dbReference type="SAM" id="MobiDB-lite"/>
    </source>
</evidence>
<sequence>MTGSQGSQSFRSRSRQWSALACVVLAGVALLAFAQQHPVFGLLALCGAATLFKGSALNPRHARRPARVAQTVLPASGRRRPLRKAA</sequence>
<feature type="compositionally biased region" description="Basic residues" evidence="1">
    <location>
        <begin position="77"/>
        <end position="86"/>
    </location>
</feature>
<evidence type="ECO:0000313" key="3">
    <source>
        <dbReference type="Proteomes" id="UP000292120"/>
    </source>
</evidence>
<dbReference type="Proteomes" id="UP000292120">
    <property type="component" value="Unassembled WGS sequence"/>
</dbReference>
<feature type="region of interest" description="Disordered" evidence="1">
    <location>
        <begin position="60"/>
        <end position="86"/>
    </location>
</feature>
<name>A0A4Q9GUU3_9BURK</name>
<accession>A0A4Q9GUU3</accession>
<evidence type="ECO:0000313" key="2">
    <source>
        <dbReference type="EMBL" id="TBO27893.1"/>
    </source>
</evidence>
<protein>
    <submittedName>
        <fullName evidence="2">Uncharacterized protein</fullName>
    </submittedName>
</protein>
<dbReference type="EMBL" id="SIXI01000008">
    <property type="protein sequence ID" value="TBO27893.1"/>
    <property type="molecule type" value="Genomic_DNA"/>
</dbReference>
<dbReference type="AlphaFoldDB" id="A0A4Q9GUU3"/>
<reference evidence="2 3" key="1">
    <citation type="submission" date="2019-02" db="EMBL/GenBank/DDBJ databases">
        <title>Aquabacterium sp. strain KMB7.</title>
        <authorList>
            <person name="Chen W.-M."/>
        </authorList>
    </citation>
    <scope>NUCLEOTIDE SEQUENCE [LARGE SCALE GENOMIC DNA]</scope>
    <source>
        <strain evidence="2 3">KMB7</strain>
    </source>
</reference>
<organism evidence="2 3">
    <name type="scientific">Aquabacterium lacunae</name>
    <dbReference type="NCBI Taxonomy" id="2528630"/>
    <lineage>
        <taxon>Bacteria</taxon>
        <taxon>Pseudomonadati</taxon>
        <taxon>Pseudomonadota</taxon>
        <taxon>Betaproteobacteria</taxon>
        <taxon>Burkholderiales</taxon>
        <taxon>Aquabacterium</taxon>
    </lineage>
</organism>
<gene>
    <name evidence="2" type="ORF">EYS42_15770</name>
</gene>
<keyword evidence="3" id="KW-1185">Reference proteome</keyword>
<comment type="caution">
    <text evidence="2">The sequence shown here is derived from an EMBL/GenBank/DDBJ whole genome shotgun (WGS) entry which is preliminary data.</text>
</comment>